<comment type="caution">
    <text evidence="5">The sequence shown here is derived from an EMBL/GenBank/DDBJ whole genome shotgun (WGS) entry which is preliminary data.</text>
</comment>
<dbReference type="RefSeq" id="WP_380251625.1">
    <property type="nucleotide sequence ID" value="NZ_JBHUII010000004.1"/>
</dbReference>
<dbReference type="Pfam" id="PF01965">
    <property type="entry name" value="DJ-1_PfpI"/>
    <property type="match status" value="1"/>
</dbReference>
<dbReference type="Gene3D" id="3.40.50.880">
    <property type="match status" value="1"/>
</dbReference>
<keyword evidence="1" id="KW-0805">Transcription regulation</keyword>
<protein>
    <submittedName>
        <fullName evidence="5">GlxA family transcriptional regulator</fullName>
    </submittedName>
</protein>
<dbReference type="PRINTS" id="PR00032">
    <property type="entry name" value="HTHARAC"/>
</dbReference>
<feature type="domain" description="HTH araC/xylS-type" evidence="4">
    <location>
        <begin position="226"/>
        <end position="324"/>
    </location>
</feature>
<evidence type="ECO:0000313" key="5">
    <source>
        <dbReference type="EMBL" id="MFD2206241.1"/>
    </source>
</evidence>
<dbReference type="SMART" id="SM00342">
    <property type="entry name" value="HTH_ARAC"/>
    <property type="match status" value="1"/>
</dbReference>
<dbReference type="InterPro" id="IPR029062">
    <property type="entry name" value="Class_I_gatase-like"/>
</dbReference>
<dbReference type="CDD" id="cd03138">
    <property type="entry name" value="GATase1_AraC_2"/>
    <property type="match status" value="1"/>
</dbReference>
<evidence type="ECO:0000259" key="4">
    <source>
        <dbReference type="PROSITE" id="PS01124"/>
    </source>
</evidence>
<name>A0ABW5BN06_9PROT</name>
<keyword evidence="3" id="KW-0804">Transcription</keyword>
<evidence type="ECO:0000256" key="3">
    <source>
        <dbReference type="ARBA" id="ARBA00023163"/>
    </source>
</evidence>
<keyword evidence="6" id="KW-1185">Reference proteome</keyword>
<reference evidence="6" key="1">
    <citation type="journal article" date="2019" name="Int. J. Syst. Evol. Microbiol.">
        <title>The Global Catalogue of Microorganisms (GCM) 10K type strain sequencing project: providing services to taxonomists for standard genome sequencing and annotation.</title>
        <authorList>
            <consortium name="The Broad Institute Genomics Platform"/>
            <consortium name="The Broad Institute Genome Sequencing Center for Infectious Disease"/>
            <person name="Wu L."/>
            <person name="Ma J."/>
        </authorList>
    </citation>
    <scope>NUCLEOTIDE SEQUENCE [LARGE SCALE GENOMIC DNA]</scope>
    <source>
        <strain evidence="6">CGMCC 4.7192</strain>
    </source>
</reference>
<dbReference type="PANTHER" id="PTHR43130:SF3">
    <property type="entry name" value="HTH-TYPE TRANSCRIPTIONAL REGULATOR RV1931C"/>
    <property type="match status" value="1"/>
</dbReference>
<gene>
    <name evidence="5" type="ORF">ACFSKO_11475</name>
</gene>
<dbReference type="Gene3D" id="1.10.10.60">
    <property type="entry name" value="Homeodomain-like"/>
    <property type="match status" value="1"/>
</dbReference>
<dbReference type="InterPro" id="IPR002818">
    <property type="entry name" value="DJ-1/PfpI"/>
</dbReference>
<dbReference type="InterPro" id="IPR018060">
    <property type="entry name" value="HTH_AraC"/>
</dbReference>
<evidence type="ECO:0000256" key="1">
    <source>
        <dbReference type="ARBA" id="ARBA00023015"/>
    </source>
</evidence>
<evidence type="ECO:0000256" key="2">
    <source>
        <dbReference type="ARBA" id="ARBA00023125"/>
    </source>
</evidence>
<dbReference type="InterPro" id="IPR020449">
    <property type="entry name" value="Tscrpt_reg_AraC-type_HTH"/>
</dbReference>
<proteinExistence type="predicted"/>
<dbReference type="Pfam" id="PF12833">
    <property type="entry name" value="HTH_18"/>
    <property type="match status" value="1"/>
</dbReference>
<dbReference type="InterPro" id="IPR009057">
    <property type="entry name" value="Homeodomain-like_sf"/>
</dbReference>
<evidence type="ECO:0000313" key="6">
    <source>
        <dbReference type="Proteomes" id="UP001597294"/>
    </source>
</evidence>
<dbReference type="PROSITE" id="PS01124">
    <property type="entry name" value="HTH_ARAC_FAMILY_2"/>
    <property type="match status" value="1"/>
</dbReference>
<sequence>MSTVIKIGILSYPGVMRSALHGLGEIFEVSNRIRLDYSEASWPRLEWSYWSTDTDSVPNLNASSHSLITQAISTSDQSLDVIVVPPWMENIGADEQGAVRSDWLRTQHQNGTVLASACAGAFLLAQAGALNARRATTHWGLADDLKASFPEIIMCEEELLIDDGDIITAGGMMAWMDLALRIVERFAGPFLAMKLSKYFLIDTGARDQRYYQSFVPNFGHGDPDILVIQQWLQIHFKEAISVKGLADDNNLTERTLQRRFAKATGHAPSVYIAQLRLQKSRELLESSQMLIDEVVWQVGYEDQSSFRKLFKAHVGLTPSEYRKRFKINS</sequence>
<dbReference type="SUPFAM" id="SSF46689">
    <property type="entry name" value="Homeodomain-like"/>
    <property type="match status" value="2"/>
</dbReference>
<dbReference type="PANTHER" id="PTHR43130">
    <property type="entry name" value="ARAC-FAMILY TRANSCRIPTIONAL REGULATOR"/>
    <property type="match status" value="1"/>
</dbReference>
<dbReference type="SUPFAM" id="SSF52317">
    <property type="entry name" value="Class I glutamine amidotransferase-like"/>
    <property type="match status" value="1"/>
</dbReference>
<dbReference type="EMBL" id="JBHUII010000004">
    <property type="protein sequence ID" value="MFD2206241.1"/>
    <property type="molecule type" value="Genomic_DNA"/>
</dbReference>
<dbReference type="Proteomes" id="UP001597294">
    <property type="component" value="Unassembled WGS sequence"/>
</dbReference>
<accession>A0ABW5BN06</accession>
<keyword evidence="2" id="KW-0238">DNA-binding</keyword>
<organism evidence="5 6">
    <name type="scientific">Kiloniella antarctica</name>
    <dbReference type="NCBI Taxonomy" id="1550907"/>
    <lineage>
        <taxon>Bacteria</taxon>
        <taxon>Pseudomonadati</taxon>
        <taxon>Pseudomonadota</taxon>
        <taxon>Alphaproteobacteria</taxon>
        <taxon>Rhodospirillales</taxon>
        <taxon>Kiloniellaceae</taxon>
        <taxon>Kiloniella</taxon>
    </lineage>
</organism>
<dbReference type="InterPro" id="IPR052158">
    <property type="entry name" value="INH-QAR"/>
</dbReference>